<dbReference type="AlphaFoldDB" id="A0A5N7AIM4"/>
<dbReference type="RefSeq" id="XP_031932808.1">
    <property type="nucleotide sequence ID" value="XM_032071649.1"/>
</dbReference>
<organism evidence="3 4">
    <name type="scientific">Aspergillus caelatus</name>
    <dbReference type="NCBI Taxonomy" id="61420"/>
    <lineage>
        <taxon>Eukaryota</taxon>
        <taxon>Fungi</taxon>
        <taxon>Dikarya</taxon>
        <taxon>Ascomycota</taxon>
        <taxon>Pezizomycotina</taxon>
        <taxon>Eurotiomycetes</taxon>
        <taxon>Eurotiomycetidae</taxon>
        <taxon>Eurotiales</taxon>
        <taxon>Aspergillaceae</taxon>
        <taxon>Aspergillus</taxon>
        <taxon>Aspergillus subgen. Circumdati</taxon>
    </lineage>
</organism>
<name>A0A5N7AIM4_9EURO</name>
<sequence>MAQRRPNTAPLWLGALITGLVPRIFQVCHSYLPTVYLEAVTWTASPQSFMDPQCYRLTPVHKTNNVELIPREDEFRLLFITDVDSETGSKAVESSIDPNLLTIKALKLAWMAVGFPYASSYKPPLLILAWAPIYRKLVSICFWHRDLDPTSPLCEELDKEEEVFEDTLSELATRNIVSWTFFTLGTRPEERELWKYEWLELLTDRDDGVESSESSSSEVGDEANKEKLQHVQTWRDTIAAQSDDMAKD</sequence>
<dbReference type="Proteomes" id="UP000326268">
    <property type="component" value="Unassembled WGS sequence"/>
</dbReference>
<keyword evidence="4" id="KW-1185">Reference proteome</keyword>
<accession>A0A5N7AIM4</accession>
<feature type="region of interest" description="Disordered" evidence="1">
    <location>
        <begin position="208"/>
        <end position="248"/>
    </location>
</feature>
<dbReference type="OrthoDB" id="3549294at2759"/>
<evidence type="ECO:0000313" key="4">
    <source>
        <dbReference type="Proteomes" id="UP000326268"/>
    </source>
</evidence>
<keyword evidence="2" id="KW-0732">Signal</keyword>
<evidence type="ECO:0000313" key="3">
    <source>
        <dbReference type="EMBL" id="KAE8369727.1"/>
    </source>
</evidence>
<evidence type="ECO:0000256" key="2">
    <source>
        <dbReference type="SAM" id="SignalP"/>
    </source>
</evidence>
<dbReference type="EMBL" id="ML737571">
    <property type="protein sequence ID" value="KAE8369727.1"/>
    <property type="molecule type" value="Genomic_DNA"/>
</dbReference>
<feature type="chain" id="PRO_5024967291" evidence="2">
    <location>
        <begin position="31"/>
        <end position="248"/>
    </location>
</feature>
<gene>
    <name evidence="3" type="ORF">BDV27DRAFT_152808</name>
</gene>
<protein>
    <submittedName>
        <fullName evidence="3">Uncharacterized protein</fullName>
    </submittedName>
</protein>
<feature type="signal peptide" evidence="2">
    <location>
        <begin position="1"/>
        <end position="30"/>
    </location>
</feature>
<proteinExistence type="predicted"/>
<dbReference type="GeneID" id="43656095"/>
<reference evidence="3 4" key="1">
    <citation type="submission" date="2019-04" db="EMBL/GenBank/DDBJ databases">
        <title>Friends and foes A comparative genomics studyof 23 Aspergillus species from section Flavi.</title>
        <authorList>
            <consortium name="DOE Joint Genome Institute"/>
            <person name="Kjaerbolling I."/>
            <person name="Vesth T."/>
            <person name="Frisvad J.C."/>
            <person name="Nybo J.L."/>
            <person name="Theobald S."/>
            <person name="Kildgaard S."/>
            <person name="Isbrandt T."/>
            <person name="Kuo A."/>
            <person name="Sato A."/>
            <person name="Lyhne E.K."/>
            <person name="Kogle M.E."/>
            <person name="Wiebenga A."/>
            <person name="Kun R.S."/>
            <person name="Lubbers R.J."/>
            <person name="Makela M.R."/>
            <person name="Barry K."/>
            <person name="Chovatia M."/>
            <person name="Clum A."/>
            <person name="Daum C."/>
            <person name="Haridas S."/>
            <person name="He G."/>
            <person name="LaButti K."/>
            <person name="Lipzen A."/>
            <person name="Mondo S."/>
            <person name="Riley R."/>
            <person name="Salamov A."/>
            <person name="Simmons B.A."/>
            <person name="Magnuson J.K."/>
            <person name="Henrissat B."/>
            <person name="Mortensen U.H."/>
            <person name="Larsen T.O."/>
            <person name="Devries R.P."/>
            <person name="Grigoriev I.V."/>
            <person name="Machida M."/>
            <person name="Baker S.E."/>
            <person name="Andersen M.R."/>
        </authorList>
    </citation>
    <scope>NUCLEOTIDE SEQUENCE [LARGE SCALE GENOMIC DNA]</scope>
    <source>
        <strain evidence="3 4">CBS 763.97</strain>
    </source>
</reference>
<evidence type="ECO:0000256" key="1">
    <source>
        <dbReference type="SAM" id="MobiDB-lite"/>
    </source>
</evidence>